<reference evidence="1" key="1">
    <citation type="submission" date="2018-05" db="EMBL/GenBank/DDBJ databases">
        <authorList>
            <person name="Lanie J.A."/>
            <person name="Ng W.-L."/>
            <person name="Kazmierczak K.M."/>
            <person name="Andrzejewski T.M."/>
            <person name="Davidsen T.M."/>
            <person name="Wayne K.J."/>
            <person name="Tettelin H."/>
            <person name="Glass J.I."/>
            <person name="Rusch D."/>
            <person name="Podicherti R."/>
            <person name="Tsui H.-C.T."/>
            <person name="Winkler M.E."/>
        </authorList>
    </citation>
    <scope>NUCLEOTIDE SEQUENCE</scope>
</reference>
<protein>
    <submittedName>
        <fullName evidence="1">Uncharacterized protein</fullName>
    </submittedName>
</protein>
<evidence type="ECO:0000313" key="1">
    <source>
        <dbReference type="EMBL" id="SVD82501.1"/>
    </source>
</evidence>
<gene>
    <name evidence="1" type="ORF">METZ01_LOCUS435355</name>
</gene>
<organism evidence="1">
    <name type="scientific">marine metagenome</name>
    <dbReference type="NCBI Taxonomy" id="408172"/>
    <lineage>
        <taxon>unclassified sequences</taxon>
        <taxon>metagenomes</taxon>
        <taxon>ecological metagenomes</taxon>
    </lineage>
</organism>
<name>A0A382YHR9_9ZZZZ</name>
<accession>A0A382YHR9</accession>
<dbReference type="EMBL" id="UINC01175725">
    <property type="protein sequence ID" value="SVD82501.1"/>
    <property type="molecule type" value="Genomic_DNA"/>
</dbReference>
<sequence length="154" mass="17809">MTTPKFFLRFDFPKKPGDEIPKLPPHLDELSDADLMSLYSQMVSWVNYAKAEVVQAEVIEENTLSALRQTEAFALISQWDDTNKGDTVTMAKARRDVDPEVVDCGDKHREARAYRKMVDTVFDRCERNAMVLSRELSRRISMTPVERRLQWTAP</sequence>
<dbReference type="AlphaFoldDB" id="A0A382YHR9"/>
<proteinExistence type="predicted"/>